<evidence type="ECO:0000313" key="2">
    <source>
        <dbReference type="EMBL" id="QNT97177.1"/>
    </source>
</evidence>
<feature type="compositionally biased region" description="Pro residues" evidence="1">
    <location>
        <begin position="1"/>
        <end position="10"/>
    </location>
</feature>
<proteinExistence type="predicted"/>
<dbReference type="KEGG" id="sgf:HEP81_06943"/>
<organism evidence="2 3">
    <name type="scientific">Streptomyces griseofuscus</name>
    <dbReference type="NCBI Taxonomy" id="146922"/>
    <lineage>
        <taxon>Bacteria</taxon>
        <taxon>Bacillati</taxon>
        <taxon>Actinomycetota</taxon>
        <taxon>Actinomycetes</taxon>
        <taxon>Kitasatosporales</taxon>
        <taxon>Streptomycetaceae</taxon>
        <taxon>Streptomyces</taxon>
    </lineage>
</organism>
<feature type="region of interest" description="Disordered" evidence="1">
    <location>
        <begin position="1"/>
        <end position="64"/>
    </location>
</feature>
<reference evidence="2 3" key="1">
    <citation type="submission" date="2020-04" db="EMBL/GenBank/DDBJ databases">
        <title>Characterization and engineering of Streptomyces griseofuscus DSM40191 as a potential heterologous host for expression of BGCs.</title>
        <authorList>
            <person name="Gren T."/>
            <person name="Whitford C.M."/>
            <person name="Mohite O.S."/>
            <person name="Joergensen T.S."/>
            <person name="Nielsen J.B."/>
            <person name="Lee S.Y."/>
            <person name="Weber T."/>
        </authorList>
    </citation>
    <scope>NUCLEOTIDE SEQUENCE [LARGE SCALE GENOMIC DNA]</scope>
    <source>
        <strain evidence="2 3">DSM 40191</strain>
    </source>
</reference>
<protein>
    <submittedName>
        <fullName evidence="2">Uncharacterized protein</fullName>
    </submittedName>
</protein>
<dbReference type="Proteomes" id="UP000516422">
    <property type="component" value="Chromosome"/>
</dbReference>
<name>A0A7H1QA47_9ACTN</name>
<gene>
    <name evidence="2" type="ORF">HEP81_06943</name>
</gene>
<dbReference type="EMBL" id="CP051006">
    <property type="protein sequence ID" value="QNT97177.1"/>
    <property type="molecule type" value="Genomic_DNA"/>
</dbReference>
<accession>A0A7H1QA47</accession>
<sequence length="184" mass="19046">MADQPLPIPDPQSSTPTPDPQHYDGGTTLESGHGTVTASTTFNPPNVPGGSGNPGSGTSVDTPSMLLFADNIDKLIQPTRDAATELGKVQAEPGAFYHANQIRTKVNGPNADSGLKESYIKVFQDLAQGLGDLRDGVKQLAQHYTTLEDAGRMKATDLQNAMQSTSSDFTSLVTDAGGSGGGAS</sequence>
<evidence type="ECO:0000256" key="1">
    <source>
        <dbReference type="SAM" id="MobiDB-lite"/>
    </source>
</evidence>
<dbReference type="AlphaFoldDB" id="A0A7H1QA47"/>
<dbReference type="GeneID" id="91466457"/>
<dbReference type="RefSeq" id="WP_125211148.1">
    <property type="nucleotide sequence ID" value="NZ_CP051006.1"/>
</dbReference>
<feature type="compositionally biased region" description="Polar residues" evidence="1">
    <location>
        <begin position="28"/>
        <end position="42"/>
    </location>
</feature>
<evidence type="ECO:0000313" key="3">
    <source>
        <dbReference type="Proteomes" id="UP000516422"/>
    </source>
</evidence>